<protein>
    <submittedName>
        <fullName evidence="1">Uncharacterized protein</fullName>
    </submittedName>
</protein>
<dbReference type="Proteomes" id="UP000441523">
    <property type="component" value="Unassembled WGS sequence"/>
</dbReference>
<keyword evidence="2" id="KW-1185">Reference proteome</keyword>
<dbReference type="RefSeq" id="WP_150966773.1">
    <property type="nucleotide sequence ID" value="NZ_VZZJ01000044.1"/>
</dbReference>
<name>A0A6N6MII4_9HYPH</name>
<dbReference type="EMBL" id="VZZJ01000044">
    <property type="protein sequence ID" value="KAB1068867.1"/>
    <property type="molecule type" value="Genomic_DNA"/>
</dbReference>
<dbReference type="AlphaFoldDB" id="A0A6N6MII4"/>
<accession>A0A6N6MII4</accession>
<organism evidence="1 2">
    <name type="scientific">Methylobacterium planeticum</name>
    <dbReference type="NCBI Taxonomy" id="2615211"/>
    <lineage>
        <taxon>Bacteria</taxon>
        <taxon>Pseudomonadati</taxon>
        <taxon>Pseudomonadota</taxon>
        <taxon>Alphaproteobacteria</taxon>
        <taxon>Hyphomicrobiales</taxon>
        <taxon>Methylobacteriaceae</taxon>
        <taxon>Methylobacterium</taxon>
    </lineage>
</organism>
<gene>
    <name evidence="1" type="ORF">F6X51_26040</name>
</gene>
<evidence type="ECO:0000313" key="1">
    <source>
        <dbReference type="EMBL" id="KAB1068867.1"/>
    </source>
</evidence>
<evidence type="ECO:0000313" key="2">
    <source>
        <dbReference type="Proteomes" id="UP000441523"/>
    </source>
</evidence>
<sequence>MTRNAFDHIPNFAQPPRDLIRHSQAARREIPIRTPPDPDELRRALERVETAQSLSEVRAIARAALVLAGER</sequence>
<proteinExistence type="predicted"/>
<reference evidence="1 2" key="1">
    <citation type="submission" date="2019-09" db="EMBL/GenBank/DDBJ databases">
        <title>YIM 132548 draft genome.</title>
        <authorList>
            <person name="Jiang L."/>
        </authorList>
    </citation>
    <scope>NUCLEOTIDE SEQUENCE [LARGE SCALE GENOMIC DNA]</scope>
    <source>
        <strain evidence="1 2">YIM 132548</strain>
    </source>
</reference>
<comment type="caution">
    <text evidence="1">The sequence shown here is derived from an EMBL/GenBank/DDBJ whole genome shotgun (WGS) entry which is preliminary data.</text>
</comment>